<feature type="chain" id="PRO_5046790030" description="DUF8020 domain-containing protein" evidence="2">
    <location>
        <begin position="27"/>
        <end position="214"/>
    </location>
</feature>
<keyword evidence="1" id="KW-0812">Transmembrane</keyword>
<evidence type="ECO:0000313" key="5">
    <source>
        <dbReference type="Proteomes" id="UP001551695"/>
    </source>
</evidence>
<gene>
    <name evidence="4" type="ORF">AB0I48_07925</name>
</gene>
<evidence type="ECO:0000256" key="1">
    <source>
        <dbReference type="SAM" id="Phobius"/>
    </source>
</evidence>
<keyword evidence="1" id="KW-1133">Transmembrane helix</keyword>
<accession>A0ABV3FPX5</accession>
<evidence type="ECO:0000313" key="4">
    <source>
        <dbReference type="EMBL" id="MEV0707472.1"/>
    </source>
</evidence>
<feature type="domain" description="DUF8020" evidence="3">
    <location>
        <begin position="54"/>
        <end position="110"/>
    </location>
</feature>
<dbReference type="InterPro" id="IPR058333">
    <property type="entry name" value="DUF8020"/>
</dbReference>
<feature type="transmembrane region" description="Helical" evidence="1">
    <location>
        <begin position="169"/>
        <end position="189"/>
    </location>
</feature>
<evidence type="ECO:0000259" key="3">
    <source>
        <dbReference type="Pfam" id="PF26059"/>
    </source>
</evidence>
<keyword evidence="2" id="KW-0732">Signal</keyword>
<dbReference type="Proteomes" id="UP001551695">
    <property type="component" value="Unassembled WGS sequence"/>
</dbReference>
<dbReference type="RefSeq" id="WP_357781306.1">
    <property type="nucleotide sequence ID" value="NZ_JBFAKC010000003.1"/>
</dbReference>
<feature type="signal peptide" evidence="2">
    <location>
        <begin position="1"/>
        <end position="26"/>
    </location>
</feature>
<proteinExistence type="predicted"/>
<protein>
    <recommendedName>
        <fullName evidence="3">DUF8020 domain-containing protein</fullName>
    </recommendedName>
</protein>
<sequence length="214" mass="21597">MSMKKYAVTALLAIAALAITDGTASAATDLADTAPHVAQGTDQGVGFTFQGGKRTTLDATLTGGSFRQAQDAVDIVAGDGTVVATLPLAVSVEDQVVTLAPHISADGTTMIADVAAQDVGYWRKTSPRQRSIEAGAGIGAAFGTIAGLFVGMALGVATAGLLLPITLPVGLIAGMIGGLALGAAAGASIPNSDIPDQWQYELECRGSGNYRFCW</sequence>
<evidence type="ECO:0000256" key="2">
    <source>
        <dbReference type="SAM" id="SignalP"/>
    </source>
</evidence>
<dbReference type="Pfam" id="PF26059">
    <property type="entry name" value="DUF8020"/>
    <property type="match status" value="1"/>
</dbReference>
<name>A0ABV3FPX5_9NOCA</name>
<dbReference type="EMBL" id="JBFAKC010000003">
    <property type="protein sequence ID" value="MEV0707472.1"/>
    <property type="molecule type" value="Genomic_DNA"/>
</dbReference>
<reference evidence="4 5" key="1">
    <citation type="submission" date="2024-06" db="EMBL/GenBank/DDBJ databases">
        <title>The Natural Products Discovery Center: Release of the First 8490 Sequenced Strains for Exploring Actinobacteria Biosynthetic Diversity.</title>
        <authorList>
            <person name="Kalkreuter E."/>
            <person name="Kautsar S.A."/>
            <person name="Yang D."/>
            <person name="Bader C.D."/>
            <person name="Teijaro C.N."/>
            <person name="Fluegel L."/>
            <person name="Davis C.M."/>
            <person name="Simpson J.R."/>
            <person name="Lauterbach L."/>
            <person name="Steele A.D."/>
            <person name="Gui C."/>
            <person name="Meng S."/>
            <person name="Li G."/>
            <person name="Viehrig K."/>
            <person name="Ye F."/>
            <person name="Su P."/>
            <person name="Kiefer A.F."/>
            <person name="Nichols A."/>
            <person name="Cepeda A.J."/>
            <person name="Yan W."/>
            <person name="Fan B."/>
            <person name="Jiang Y."/>
            <person name="Adhikari A."/>
            <person name="Zheng C.-J."/>
            <person name="Schuster L."/>
            <person name="Cowan T.M."/>
            <person name="Smanski M.J."/>
            <person name="Chevrette M.G."/>
            <person name="De Carvalho L.P.S."/>
            <person name="Shen B."/>
        </authorList>
    </citation>
    <scope>NUCLEOTIDE SEQUENCE [LARGE SCALE GENOMIC DNA]</scope>
    <source>
        <strain evidence="4 5">NPDC050403</strain>
    </source>
</reference>
<keyword evidence="1" id="KW-0472">Membrane</keyword>
<keyword evidence="5" id="KW-1185">Reference proteome</keyword>
<comment type="caution">
    <text evidence="4">The sequence shown here is derived from an EMBL/GenBank/DDBJ whole genome shotgun (WGS) entry which is preliminary data.</text>
</comment>
<feature type="transmembrane region" description="Helical" evidence="1">
    <location>
        <begin position="136"/>
        <end position="162"/>
    </location>
</feature>
<organism evidence="4 5">
    <name type="scientific">Nocardia aurea</name>
    <dbReference type="NCBI Taxonomy" id="2144174"/>
    <lineage>
        <taxon>Bacteria</taxon>
        <taxon>Bacillati</taxon>
        <taxon>Actinomycetota</taxon>
        <taxon>Actinomycetes</taxon>
        <taxon>Mycobacteriales</taxon>
        <taxon>Nocardiaceae</taxon>
        <taxon>Nocardia</taxon>
    </lineage>
</organism>